<accession>A0A392S1Q5</accession>
<keyword evidence="3" id="KW-1185">Reference proteome</keyword>
<feature type="region of interest" description="Disordered" evidence="1">
    <location>
        <begin position="1"/>
        <end position="53"/>
    </location>
</feature>
<dbReference type="Proteomes" id="UP000265520">
    <property type="component" value="Unassembled WGS sequence"/>
</dbReference>
<dbReference type="EMBL" id="LXQA010298173">
    <property type="protein sequence ID" value="MCI41940.1"/>
    <property type="molecule type" value="Genomic_DNA"/>
</dbReference>
<dbReference type="AlphaFoldDB" id="A0A392S1Q5"/>
<protein>
    <submittedName>
        <fullName evidence="2">Uncharacterized protein</fullName>
    </submittedName>
</protein>
<reference evidence="2 3" key="1">
    <citation type="journal article" date="2018" name="Front. Plant Sci.">
        <title>Red Clover (Trifolium pratense) and Zigzag Clover (T. medium) - A Picture of Genomic Similarities and Differences.</title>
        <authorList>
            <person name="Dluhosova J."/>
            <person name="Istvanek J."/>
            <person name="Nedelnik J."/>
            <person name="Repkova J."/>
        </authorList>
    </citation>
    <scope>NUCLEOTIDE SEQUENCE [LARGE SCALE GENOMIC DNA]</scope>
    <source>
        <strain evidence="3">cv. 10/8</strain>
        <tissue evidence="2">Leaf</tissue>
    </source>
</reference>
<evidence type="ECO:0000313" key="2">
    <source>
        <dbReference type="EMBL" id="MCI41940.1"/>
    </source>
</evidence>
<organism evidence="2 3">
    <name type="scientific">Trifolium medium</name>
    <dbReference type="NCBI Taxonomy" id="97028"/>
    <lineage>
        <taxon>Eukaryota</taxon>
        <taxon>Viridiplantae</taxon>
        <taxon>Streptophyta</taxon>
        <taxon>Embryophyta</taxon>
        <taxon>Tracheophyta</taxon>
        <taxon>Spermatophyta</taxon>
        <taxon>Magnoliopsida</taxon>
        <taxon>eudicotyledons</taxon>
        <taxon>Gunneridae</taxon>
        <taxon>Pentapetalae</taxon>
        <taxon>rosids</taxon>
        <taxon>fabids</taxon>
        <taxon>Fabales</taxon>
        <taxon>Fabaceae</taxon>
        <taxon>Papilionoideae</taxon>
        <taxon>50 kb inversion clade</taxon>
        <taxon>NPAAA clade</taxon>
        <taxon>Hologalegina</taxon>
        <taxon>IRL clade</taxon>
        <taxon>Trifolieae</taxon>
        <taxon>Trifolium</taxon>
    </lineage>
</organism>
<evidence type="ECO:0000256" key="1">
    <source>
        <dbReference type="SAM" id="MobiDB-lite"/>
    </source>
</evidence>
<proteinExistence type="predicted"/>
<comment type="caution">
    <text evidence="2">The sequence shown here is derived from an EMBL/GenBank/DDBJ whole genome shotgun (WGS) entry which is preliminary data.</text>
</comment>
<feature type="compositionally biased region" description="Polar residues" evidence="1">
    <location>
        <begin position="1"/>
        <end position="10"/>
    </location>
</feature>
<sequence length="53" mass="5744">MRLTRTTTVTGEPVVEQRHGHATQPLAVRNNLQSNHHTKGGPHLVEPVATATP</sequence>
<feature type="non-terminal residue" evidence="2">
    <location>
        <position position="53"/>
    </location>
</feature>
<name>A0A392S1Q5_9FABA</name>
<evidence type="ECO:0000313" key="3">
    <source>
        <dbReference type="Proteomes" id="UP000265520"/>
    </source>
</evidence>